<sequence>MLHHIAGTPEREWLLFSLIFILETVVVAIFRPKAIKLLNAIHQQPHIPPLAGPAPGAILFMLLQPMLPAQQAQPYGSGSSQQFLPLGHTNVAMSQPSQIQFPQPMQQVTDRPVVGMHSMPQGPPIPHDFQRNLPMSNNHMPGSGGPNLPLSSSYNKTGELAAPLVVPVRIQCVLLYPFCTNIVNKYYYNKVTRTSKRRMPDEVKLAHKKDTISLASDFGSISVVKTSSSGADSSLVSAHGAKSSPIAVSPVANLPTIVASESSSLSGKVSSPKQQQQQQTQCIPTWWGLGGVGCTQSIPIPLKK</sequence>
<evidence type="ECO:0000256" key="1">
    <source>
        <dbReference type="SAM" id="Phobius"/>
    </source>
</evidence>
<dbReference type="STRING" id="4072.A0A2G2YI10"/>
<evidence type="ECO:0000313" key="2">
    <source>
        <dbReference type="EMBL" id="PHT69365.1"/>
    </source>
</evidence>
<name>A0A2G2YI10_CAPAN</name>
<feature type="transmembrane region" description="Helical" evidence="1">
    <location>
        <begin position="13"/>
        <end position="30"/>
    </location>
</feature>
<dbReference type="EMBL" id="AYRZ02000011">
    <property type="protein sequence ID" value="PHT69365.1"/>
    <property type="molecule type" value="Genomic_DNA"/>
</dbReference>
<keyword evidence="1" id="KW-1133">Transmembrane helix</keyword>
<reference evidence="2 3" key="2">
    <citation type="journal article" date="2017" name="Genome Biol.">
        <title>New reference genome sequences of hot pepper reveal the massive evolution of plant disease-resistance genes by retroduplication.</title>
        <authorList>
            <person name="Kim S."/>
            <person name="Park J."/>
            <person name="Yeom S.I."/>
            <person name="Kim Y.M."/>
            <person name="Seo E."/>
            <person name="Kim K.T."/>
            <person name="Kim M.S."/>
            <person name="Lee J.M."/>
            <person name="Cheong K."/>
            <person name="Shin H.S."/>
            <person name="Kim S.B."/>
            <person name="Han K."/>
            <person name="Lee J."/>
            <person name="Park M."/>
            <person name="Lee H.A."/>
            <person name="Lee H.Y."/>
            <person name="Lee Y."/>
            <person name="Oh S."/>
            <person name="Lee J.H."/>
            <person name="Choi E."/>
            <person name="Choi E."/>
            <person name="Lee S.E."/>
            <person name="Jeon J."/>
            <person name="Kim H."/>
            <person name="Choi G."/>
            <person name="Song H."/>
            <person name="Lee J."/>
            <person name="Lee S.C."/>
            <person name="Kwon J.K."/>
            <person name="Lee H.Y."/>
            <person name="Koo N."/>
            <person name="Hong Y."/>
            <person name="Kim R.W."/>
            <person name="Kang W.H."/>
            <person name="Huh J.H."/>
            <person name="Kang B.C."/>
            <person name="Yang T.J."/>
            <person name="Lee Y.H."/>
            <person name="Bennetzen J.L."/>
            <person name="Choi D."/>
        </authorList>
    </citation>
    <scope>NUCLEOTIDE SEQUENCE [LARGE SCALE GENOMIC DNA]</scope>
    <source>
        <strain evidence="3">cv. CM334</strain>
    </source>
</reference>
<dbReference type="PANTHER" id="PTHR11864">
    <property type="entry name" value="PRE-MRNA-PROCESSING PROTEIN PRP40"/>
    <property type="match status" value="1"/>
</dbReference>
<dbReference type="PANTHER" id="PTHR11864:SF0">
    <property type="entry name" value="PRP40 PRE-MRNA PROCESSING FACTOR 40 HOMOLOG A (YEAST)"/>
    <property type="match status" value="1"/>
</dbReference>
<protein>
    <submittedName>
        <fullName evidence="2">Uncharacterized protein</fullName>
    </submittedName>
</protein>
<reference evidence="2 3" key="1">
    <citation type="journal article" date="2014" name="Nat. Genet.">
        <title>Genome sequence of the hot pepper provides insights into the evolution of pungency in Capsicum species.</title>
        <authorList>
            <person name="Kim S."/>
            <person name="Park M."/>
            <person name="Yeom S.I."/>
            <person name="Kim Y.M."/>
            <person name="Lee J.M."/>
            <person name="Lee H.A."/>
            <person name="Seo E."/>
            <person name="Choi J."/>
            <person name="Cheong K."/>
            <person name="Kim K.T."/>
            <person name="Jung K."/>
            <person name="Lee G.W."/>
            <person name="Oh S.K."/>
            <person name="Bae C."/>
            <person name="Kim S.B."/>
            <person name="Lee H.Y."/>
            <person name="Kim S.Y."/>
            <person name="Kim M.S."/>
            <person name="Kang B.C."/>
            <person name="Jo Y.D."/>
            <person name="Yang H.B."/>
            <person name="Jeong H.J."/>
            <person name="Kang W.H."/>
            <person name="Kwon J.K."/>
            <person name="Shin C."/>
            <person name="Lim J.Y."/>
            <person name="Park J.H."/>
            <person name="Huh J.H."/>
            <person name="Kim J.S."/>
            <person name="Kim B.D."/>
            <person name="Cohen O."/>
            <person name="Paran I."/>
            <person name="Suh M.C."/>
            <person name="Lee S.B."/>
            <person name="Kim Y.K."/>
            <person name="Shin Y."/>
            <person name="Noh S.J."/>
            <person name="Park J."/>
            <person name="Seo Y.S."/>
            <person name="Kwon S.Y."/>
            <person name="Kim H.A."/>
            <person name="Park J.M."/>
            <person name="Kim H.J."/>
            <person name="Choi S.B."/>
            <person name="Bosland P.W."/>
            <person name="Reeves G."/>
            <person name="Jo S.H."/>
            <person name="Lee B.W."/>
            <person name="Cho H.T."/>
            <person name="Choi H.S."/>
            <person name="Lee M.S."/>
            <person name="Yu Y."/>
            <person name="Do Choi Y."/>
            <person name="Park B.S."/>
            <person name="van Deynze A."/>
            <person name="Ashrafi H."/>
            <person name="Hill T."/>
            <person name="Kim W.T."/>
            <person name="Pai H.S."/>
            <person name="Ahn H.K."/>
            <person name="Yeam I."/>
            <person name="Giovannoni J.J."/>
            <person name="Rose J.K."/>
            <person name="Sorensen I."/>
            <person name="Lee S.J."/>
            <person name="Kim R.W."/>
            <person name="Choi I.Y."/>
            <person name="Choi B.S."/>
            <person name="Lim J.S."/>
            <person name="Lee Y.H."/>
            <person name="Choi D."/>
        </authorList>
    </citation>
    <scope>NUCLEOTIDE SEQUENCE [LARGE SCALE GENOMIC DNA]</scope>
    <source>
        <strain evidence="3">cv. CM334</strain>
    </source>
</reference>
<organism evidence="2 3">
    <name type="scientific">Capsicum annuum</name>
    <name type="common">Capsicum pepper</name>
    <dbReference type="NCBI Taxonomy" id="4072"/>
    <lineage>
        <taxon>Eukaryota</taxon>
        <taxon>Viridiplantae</taxon>
        <taxon>Streptophyta</taxon>
        <taxon>Embryophyta</taxon>
        <taxon>Tracheophyta</taxon>
        <taxon>Spermatophyta</taxon>
        <taxon>Magnoliopsida</taxon>
        <taxon>eudicotyledons</taxon>
        <taxon>Gunneridae</taxon>
        <taxon>Pentapetalae</taxon>
        <taxon>asterids</taxon>
        <taxon>lamiids</taxon>
        <taxon>Solanales</taxon>
        <taxon>Solanaceae</taxon>
        <taxon>Solanoideae</taxon>
        <taxon>Capsiceae</taxon>
        <taxon>Capsicum</taxon>
    </lineage>
</organism>
<dbReference type="InterPro" id="IPR039726">
    <property type="entry name" value="Prp40-like"/>
</dbReference>
<keyword evidence="1" id="KW-0812">Transmembrane</keyword>
<keyword evidence="1" id="KW-0472">Membrane</keyword>
<accession>A0A2G2YI10</accession>
<dbReference type="Gramene" id="PHT69365">
    <property type="protein sequence ID" value="PHT69365"/>
    <property type="gene ID" value="T459_28852"/>
</dbReference>
<keyword evidence="3" id="KW-1185">Reference proteome</keyword>
<gene>
    <name evidence="2" type="ORF">T459_28852</name>
</gene>
<dbReference type="GO" id="GO:0045292">
    <property type="term" value="P:mRNA cis splicing, via spliceosome"/>
    <property type="evidence" value="ECO:0007669"/>
    <property type="project" value="InterPro"/>
</dbReference>
<evidence type="ECO:0000313" key="3">
    <source>
        <dbReference type="Proteomes" id="UP000222542"/>
    </source>
</evidence>
<dbReference type="AlphaFoldDB" id="A0A2G2YI10"/>
<proteinExistence type="predicted"/>
<comment type="caution">
    <text evidence="2">The sequence shown here is derived from an EMBL/GenBank/DDBJ whole genome shotgun (WGS) entry which is preliminary data.</text>
</comment>
<dbReference type="Proteomes" id="UP000222542">
    <property type="component" value="Unassembled WGS sequence"/>
</dbReference>